<dbReference type="AlphaFoldDB" id="A0A437C593"/>
<name>A0A437C593_ORYJA</name>
<protein>
    <submittedName>
        <fullName evidence="2">Uncharacterized protein</fullName>
    </submittedName>
</protein>
<organism evidence="2 3">
    <name type="scientific">Oryzias javanicus</name>
    <name type="common">Javanese ricefish</name>
    <name type="synonym">Aplocheilus javanicus</name>
    <dbReference type="NCBI Taxonomy" id="123683"/>
    <lineage>
        <taxon>Eukaryota</taxon>
        <taxon>Metazoa</taxon>
        <taxon>Chordata</taxon>
        <taxon>Craniata</taxon>
        <taxon>Vertebrata</taxon>
        <taxon>Euteleostomi</taxon>
        <taxon>Actinopterygii</taxon>
        <taxon>Neopterygii</taxon>
        <taxon>Teleostei</taxon>
        <taxon>Neoteleostei</taxon>
        <taxon>Acanthomorphata</taxon>
        <taxon>Ovalentaria</taxon>
        <taxon>Atherinomorphae</taxon>
        <taxon>Beloniformes</taxon>
        <taxon>Adrianichthyidae</taxon>
        <taxon>Oryziinae</taxon>
        <taxon>Oryzias</taxon>
    </lineage>
</organism>
<keyword evidence="3" id="KW-1185">Reference proteome</keyword>
<dbReference type="Proteomes" id="UP000283210">
    <property type="component" value="Chromosome 21"/>
</dbReference>
<evidence type="ECO:0000313" key="2">
    <source>
        <dbReference type="EMBL" id="RVE57862.1"/>
    </source>
</evidence>
<feature type="compositionally biased region" description="Basic and acidic residues" evidence="1">
    <location>
        <begin position="14"/>
        <end position="29"/>
    </location>
</feature>
<evidence type="ECO:0000313" key="3">
    <source>
        <dbReference type="Proteomes" id="UP000283210"/>
    </source>
</evidence>
<proteinExistence type="predicted"/>
<gene>
    <name evidence="2" type="ORF">OJAV_G00203580</name>
</gene>
<accession>A0A437C593</accession>
<feature type="region of interest" description="Disordered" evidence="1">
    <location>
        <begin position="1"/>
        <end position="31"/>
    </location>
</feature>
<dbReference type="EMBL" id="CM012457">
    <property type="protein sequence ID" value="RVE57862.1"/>
    <property type="molecule type" value="Genomic_DNA"/>
</dbReference>
<dbReference type="OrthoDB" id="8823624at2759"/>
<evidence type="ECO:0000256" key="1">
    <source>
        <dbReference type="SAM" id="MobiDB-lite"/>
    </source>
</evidence>
<reference evidence="2 3" key="1">
    <citation type="submission" date="2018-11" db="EMBL/GenBank/DDBJ databases">
        <authorList>
            <person name="Lopez-Roques C."/>
            <person name="Donnadieu C."/>
            <person name="Bouchez O."/>
            <person name="Klopp C."/>
            <person name="Cabau C."/>
            <person name="Zahm M."/>
        </authorList>
    </citation>
    <scope>NUCLEOTIDE SEQUENCE [LARGE SCALE GENOMIC DNA]</scope>
    <source>
        <strain evidence="2">RS831</strain>
        <tissue evidence="2">Whole body</tissue>
    </source>
</reference>
<sequence length="86" mass="9638">MGNCTSRAKKKRKEASTRSHKSYDGKPSEDVTYASINHENTQGQRRFIANTDCDYATVGLPQNLVPETVSNCSSKEECTDDYVLME</sequence>
<reference evidence="2 3" key="2">
    <citation type="submission" date="2019-01" db="EMBL/GenBank/DDBJ databases">
        <title>A chromosome length genome reference of the Java medaka (oryzias javanicus).</title>
        <authorList>
            <person name="Herpin A."/>
            <person name="Takehana Y."/>
            <person name="Naruse K."/>
            <person name="Ansai S."/>
            <person name="Kawaguchi M."/>
        </authorList>
    </citation>
    <scope>NUCLEOTIDE SEQUENCE [LARGE SCALE GENOMIC DNA]</scope>
    <source>
        <strain evidence="2">RS831</strain>
        <tissue evidence="2">Whole body</tissue>
    </source>
</reference>